<organism evidence="2 3">
    <name type="scientific">Acer saccharum</name>
    <name type="common">Sugar maple</name>
    <dbReference type="NCBI Taxonomy" id="4024"/>
    <lineage>
        <taxon>Eukaryota</taxon>
        <taxon>Viridiplantae</taxon>
        <taxon>Streptophyta</taxon>
        <taxon>Embryophyta</taxon>
        <taxon>Tracheophyta</taxon>
        <taxon>Spermatophyta</taxon>
        <taxon>Magnoliopsida</taxon>
        <taxon>eudicotyledons</taxon>
        <taxon>Gunneridae</taxon>
        <taxon>Pentapetalae</taxon>
        <taxon>rosids</taxon>
        <taxon>malvids</taxon>
        <taxon>Sapindales</taxon>
        <taxon>Sapindaceae</taxon>
        <taxon>Hippocastanoideae</taxon>
        <taxon>Acereae</taxon>
        <taxon>Acer</taxon>
    </lineage>
</organism>
<feature type="region of interest" description="Disordered" evidence="1">
    <location>
        <begin position="96"/>
        <end position="125"/>
    </location>
</feature>
<feature type="compositionally biased region" description="Pro residues" evidence="1">
    <location>
        <begin position="7"/>
        <end position="16"/>
    </location>
</feature>
<keyword evidence="3" id="KW-1185">Reference proteome</keyword>
<dbReference type="EMBL" id="JAUESC010000380">
    <property type="protein sequence ID" value="KAK0591975.1"/>
    <property type="molecule type" value="Genomic_DNA"/>
</dbReference>
<evidence type="ECO:0000256" key="1">
    <source>
        <dbReference type="SAM" id="MobiDB-lite"/>
    </source>
</evidence>
<dbReference type="AlphaFoldDB" id="A0AA39SLX6"/>
<feature type="region of interest" description="Disordered" evidence="1">
    <location>
        <begin position="1"/>
        <end position="25"/>
    </location>
</feature>
<proteinExistence type="predicted"/>
<dbReference type="Proteomes" id="UP001168877">
    <property type="component" value="Unassembled WGS sequence"/>
</dbReference>
<evidence type="ECO:0000313" key="3">
    <source>
        <dbReference type="Proteomes" id="UP001168877"/>
    </source>
</evidence>
<protein>
    <submittedName>
        <fullName evidence="2">Uncharacterized protein</fullName>
    </submittedName>
</protein>
<reference evidence="2" key="2">
    <citation type="submission" date="2023-06" db="EMBL/GenBank/DDBJ databases">
        <authorList>
            <person name="Swenson N.G."/>
            <person name="Wegrzyn J.L."/>
            <person name="Mcevoy S.L."/>
        </authorList>
    </citation>
    <scope>NUCLEOTIDE SEQUENCE</scope>
    <source>
        <strain evidence="2">NS2018</strain>
        <tissue evidence="2">Leaf</tissue>
    </source>
</reference>
<reference evidence="2" key="1">
    <citation type="journal article" date="2022" name="Plant J.">
        <title>Strategies of tolerance reflected in two North American maple genomes.</title>
        <authorList>
            <person name="McEvoy S.L."/>
            <person name="Sezen U.U."/>
            <person name="Trouern-Trend A."/>
            <person name="McMahon S.M."/>
            <person name="Schaberg P.G."/>
            <person name="Yang J."/>
            <person name="Wegrzyn J.L."/>
            <person name="Swenson N.G."/>
        </authorList>
    </citation>
    <scope>NUCLEOTIDE SEQUENCE</scope>
    <source>
        <strain evidence="2">NS2018</strain>
    </source>
</reference>
<name>A0AA39SLX6_ACESA</name>
<sequence>MLEEIPPRPPPPPTPPRSRRLRATRHHQLRIADLAKSTFSPKSPPPLSLSSTEYLQLRAADLAKQTILASGFRLRQRRVQVLDEERRRFDCRGSLRKGQRRCGGSGRMGQRAKNPISLSKESKKQGSRNLLVKEEICEAY</sequence>
<comment type="caution">
    <text evidence="2">The sequence shown here is derived from an EMBL/GenBank/DDBJ whole genome shotgun (WGS) entry which is preliminary data.</text>
</comment>
<accession>A0AA39SLX6</accession>
<gene>
    <name evidence="2" type="ORF">LWI29_011162</name>
</gene>
<evidence type="ECO:0000313" key="2">
    <source>
        <dbReference type="EMBL" id="KAK0591975.1"/>
    </source>
</evidence>